<protein>
    <submittedName>
        <fullName evidence="1">Polymyxin resistance protein PmrJ</fullName>
        <ecNumber evidence="1">3.5.1.-</ecNumber>
    </submittedName>
</protein>
<name>A0A7H4PG55_9ENTR</name>
<evidence type="ECO:0000313" key="2">
    <source>
        <dbReference type="Proteomes" id="UP000254863"/>
    </source>
</evidence>
<accession>A0A7H4PG55</accession>
<gene>
    <name evidence="1" type="primary">arnD_2</name>
    <name evidence="1" type="ORF">NCTC11685_04644</name>
</gene>
<dbReference type="GO" id="GO:0016787">
    <property type="term" value="F:hydrolase activity"/>
    <property type="evidence" value="ECO:0007669"/>
    <property type="project" value="UniProtKB-KW"/>
</dbReference>
<dbReference type="Proteomes" id="UP000254863">
    <property type="component" value="Unassembled WGS sequence"/>
</dbReference>
<organism evidence="1 2">
    <name type="scientific">Klebsiella michiganensis</name>
    <dbReference type="NCBI Taxonomy" id="1134687"/>
    <lineage>
        <taxon>Bacteria</taxon>
        <taxon>Pseudomonadati</taxon>
        <taxon>Pseudomonadota</taxon>
        <taxon>Gammaproteobacteria</taxon>
        <taxon>Enterobacterales</taxon>
        <taxon>Enterobacteriaceae</taxon>
        <taxon>Klebsiella/Raoultella group</taxon>
        <taxon>Klebsiella</taxon>
    </lineage>
</organism>
<proteinExistence type="predicted"/>
<comment type="caution">
    <text evidence="1">The sequence shown here is derived from an EMBL/GenBank/DDBJ whole genome shotgun (WGS) entry which is preliminary data.</text>
</comment>
<dbReference type="EC" id="3.5.1.-" evidence="1"/>
<evidence type="ECO:0000313" key="1">
    <source>
        <dbReference type="EMBL" id="STW71021.1"/>
    </source>
</evidence>
<keyword evidence="1" id="KW-0378">Hydrolase</keyword>
<dbReference type="EMBL" id="UGMS01000002">
    <property type="protein sequence ID" value="STW71021.1"/>
    <property type="molecule type" value="Genomic_DNA"/>
</dbReference>
<reference evidence="1 2" key="1">
    <citation type="submission" date="2018-06" db="EMBL/GenBank/DDBJ databases">
        <authorList>
            <consortium name="Pathogen Informatics"/>
            <person name="Doyle S."/>
        </authorList>
    </citation>
    <scope>NUCLEOTIDE SEQUENCE [LARGE SCALE GENOMIC DNA]</scope>
    <source>
        <strain evidence="1 2">NCTC11685</strain>
    </source>
</reference>
<sequence length="65" mass="7096">MEGIAFAEQFDELLTMAAQEEDPVLPLSQLLPADFSVLPRGKVVRGELAGREGWLGREQLLNSGV</sequence>
<dbReference type="AlphaFoldDB" id="A0A7H4PG55"/>